<keyword evidence="8 11" id="KW-0227">DNA damage</keyword>
<dbReference type="SMART" id="SM00478">
    <property type="entry name" value="ENDO3c"/>
    <property type="match status" value="1"/>
</dbReference>
<dbReference type="GO" id="GO:0032131">
    <property type="term" value="F:alkylated DNA binding"/>
    <property type="evidence" value="ECO:0007669"/>
    <property type="project" value="TreeGrafter"/>
</dbReference>
<evidence type="ECO:0000313" key="13">
    <source>
        <dbReference type="EMBL" id="TDX49156.1"/>
    </source>
</evidence>
<feature type="active site" description="Nucleophile; methyl group acceptor" evidence="11">
    <location>
        <position position="337"/>
    </location>
</feature>
<comment type="similarity">
    <text evidence="3 11">Belongs to the MGMT family.</text>
</comment>
<evidence type="ECO:0000256" key="6">
    <source>
        <dbReference type="ARBA" id="ARBA00022603"/>
    </source>
</evidence>
<dbReference type="Pfam" id="PF01035">
    <property type="entry name" value="DNA_binding_1"/>
    <property type="match status" value="1"/>
</dbReference>
<dbReference type="Proteomes" id="UP000295832">
    <property type="component" value="Unassembled WGS sequence"/>
</dbReference>
<evidence type="ECO:0000256" key="3">
    <source>
        <dbReference type="ARBA" id="ARBA00008711"/>
    </source>
</evidence>
<evidence type="ECO:0000256" key="11">
    <source>
        <dbReference type="HAMAP-Rule" id="MF_00772"/>
    </source>
</evidence>
<comment type="miscellaneous">
    <text evidence="11">This enzyme catalyzes only one turnover and therefore is not strictly catalytic. According to one definition, an enzyme is a biocatalyst that acts repeatedly and over many reaction cycles.</text>
</comment>
<dbReference type="FunFam" id="1.10.340.30:FF:000004">
    <property type="entry name" value="DNA-3-methyladenine glycosylase II"/>
    <property type="match status" value="1"/>
</dbReference>
<dbReference type="PROSITE" id="PS00374">
    <property type="entry name" value="MGMT"/>
    <property type="match status" value="1"/>
</dbReference>
<comment type="catalytic activity">
    <reaction evidence="2 11">
        <text>a 4-O-methyl-thymidine in DNA + L-cysteinyl-[protein] = a thymidine in DNA + S-methyl-L-cysteinyl-[protein]</text>
        <dbReference type="Rhea" id="RHEA:53428"/>
        <dbReference type="Rhea" id="RHEA-COMP:10131"/>
        <dbReference type="Rhea" id="RHEA-COMP:10132"/>
        <dbReference type="Rhea" id="RHEA-COMP:13555"/>
        <dbReference type="Rhea" id="RHEA-COMP:13556"/>
        <dbReference type="ChEBI" id="CHEBI:29950"/>
        <dbReference type="ChEBI" id="CHEBI:82612"/>
        <dbReference type="ChEBI" id="CHEBI:137386"/>
        <dbReference type="ChEBI" id="CHEBI:137387"/>
        <dbReference type="EC" id="2.1.1.63"/>
    </reaction>
</comment>
<dbReference type="GO" id="GO:0008725">
    <property type="term" value="F:DNA-3-methyladenine glycosylase activity"/>
    <property type="evidence" value="ECO:0007669"/>
    <property type="project" value="TreeGrafter"/>
</dbReference>
<dbReference type="SUPFAM" id="SSF46767">
    <property type="entry name" value="Methylated DNA-protein cysteine methyltransferase, C-terminal domain"/>
    <property type="match status" value="1"/>
</dbReference>
<reference evidence="13 14" key="1">
    <citation type="submission" date="2019-03" db="EMBL/GenBank/DDBJ databases">
        <title>Subsurface microbial communities from deep shales in Ohio and West Virginia, USA.</title>
        <authorList>
            <person name="Wrighton K."/>
        </authorList>
    </citation>
    <scope>NUCLEOTIDE SEQUENCE [LARGE SCALE GENOMIC DNA]</scope>
    <source>
        <strain evidence="13 14">MSL 6dP</strain>
    </source>
</reference>
<comment type="subcellular location">
    <subcellularLocation>
        <location evidence="11">Cytoplasm</location>
    </subcellularLocation>
</comment>
<dbReference type="HAMAP" id="MF_00772">
    <property type="entry name" value="OGT"/>
    <property type="match status" value="1"/>
</dbReference>
<keyword evidence="6 11" id="KW-0489">Methyltransferase</keyword>
<evidence type="ECO:0000256" key="2">
    <source>
        <dbReference type="ARBA" id="ARBA00001286"/>
    </source>
</evidence>
<dbReference type="EC" id="2.1.1.63" evidence="11"/>
<dbReference type="PANTHER" id="PTHR43003:SF5">
    <property type="entry name" value="DNA-3-METHYLADENINE GLYCOSYLASE"/>
    <property type="match status" value="1"/>
</dbReference>
<dbReference type="InterPro" id="IPR003265">
    <property type="entry name" value="HhH-GPD_domain"/>
</dbReference>
<evidence type="ECO:0000256" key="4">
    <source>
        <dbReference type="ARBA" id="ARBA00010817"/>
    </source>
</evidence>
<dbReference type="GO" id="GO:0006285">
    <property type="term" value="P:base-excision repair, AP site formation"/>
    <property type="evidence" value="ECO:0007669"/>
    <property type="project" value="TreeGrafter"/>
</dbReference>
<evidence type="ECO:0000256" key="5">
    <source>
        <dbReference type="ARBA" id="ARBA00022490"/>
    </source>
</evidence>
<evidence type="ECO:0000256" key="9">
    <source>
        <dbReference type="ARBA" id="ARBA00023204"/>
    </source>
</evidence>
<keyword evidence="5 11" id="KW-0963">Cytoplasm</keyword>
<proteinExistence type="inferred from homology"/>
<dbReference type="InterPro" id="IPR036388">
    <property type="entry name" value="WH-like_DNA-bd_sf"/>
</dbReference>
<comment type="function">
    <text evidence="11">Involved in the cellular defense against the biological effects of O6-methylguanine (O6-MeG) and O4-methylthymine (O4-MeT) in DNA. Repairs the methylated nucleobase in DNA by stoichiometrically transferring the methyl group to a cysteine residue in the enzyme. This is a suicide reaction: the enzyme is irreversibly inactivated.</text>
</comment>
<dbReference type="CDD" id="cd06445">
    <property type="entry name" value="ATase"/>
    <property type="match status" value="1"/>
</dbReference>
<dbReference type="GO" id="GO:0005737">
    <property type="term" value="C:cytoplasm"/>
    <property type="evidence" value="ECO:0007669"/>
    <property type="project" value="UniProtKB-SubCell"/>
</dbReference>
<dbReference type="InterPro" id="IPR001497">
    <property type="entry name" value="MethylDNA_cys_MeTrfase_AS"/>
</dbReference>
<dbReference type="InterPro" id="IPR014048">
    <property type="entry name" value="MethylDNA_cys_MeTrfase_DNA-bd"/>
</dbReference>
<evidence type="ECO:0000313" key="14">
    <source>
        <dbReference type="Proteomes" id="UP000295832"/>
    </source>
</evidence>
<gene>
    <name evidence="13" type="ORF">C7959_12050</name>
</gene>
<dbReference type="EMBL" id="SOEG01000020">
    <property type="protein sequence ID" value="TDX49156.1"/>
    <property type="molecule type" value="Genomic_DNA"/>
</dbReference>
<dbReference type="Pfam" id="PF02870">
    <property type="entry name" value="Methyltransf_1N"/>
    <property type="match status" value="1"/>
</dbReference>
<dbReference type="NCBIfam" id="TIGR00589">
    <property type="entry name" value="ogt"/>
    <property type="match status" value="1"/>
</dbReference>
<evidence type="ECO:0000256" key="10">
    <source>
        <dbReference type="ARBA" id="ARBA00049348"/>
    </source>
</evidence>
<comment type="similarity">
    <text evidence="4">Belongs to the alkylbase DNA glycosidase AlkA family.</text>
</comment>
<dbReference type="InterPro" id="IPR008332">
    <property type="entry name" value="MethylG_MeTrfase_N"/>
</dbReference>
<evidence type="ECO:0000256" key="8">
    <source>
        <dbReference type="ARBA" id="ARBA00022763"/>
    </source>
</evidence>
<keyword evidence="9 11" id="KW-0234">DNA repair</keyword>
<dbReference type="GO" id="GO:0032259">
    <property type="term" value="P:methylation"/>
    <property type="evidence" value="ECO:0007669"/>
    <property type="project" value="UniProtKB-KW"/>
</dbReference>
<dbReference type="GO" id="GO:0006307">
    <property type="term" value="P:DNA alkylation repair"/>
    <property type="evidence" value="ECO:0007669"/>
    <property type="project" value="UniProtKB-UniRule"/>
</dbReference>
<dbReference type="InterPro" id="IPR051912">
    <property type="entry name" value="Alkylbase_DNA_Glycosylase/TA"/>
</dbReference>
<dbReference type="RefSeq" id="WP_134117527.1">
    <property type="nucleotide sequence ID" value="NZ_SOEG01000020.1"/>
</dbReference>
<dbReference type="CDD" id="cd00056">
    <property type="entry name" value="ENDO3c"/>
    <property type="match status" value="1"/>
</dbReference>
<dbReference type="Pfam" id="PF00730">
    <property type="entry name" value="HhH-GPD"/>
    <property type="match status" value="1"/>
</dbReference>
<dbReference type="GO" id="GO:0032993">
    <property type="term" value="C:protein-DNA complex"/>
    <property type="evidence" value="ECO:0007669"/>
    <property type="project" value="TreeGrafter"/>
</dbReference>
<dbReference type="FunFam" id="1.10.10.10:FF:000214">
    <property type="entry name" value="Methylated-DNA--protein-cysteine methyltransferase"/>
    <property type="match status" value="1"/>
</dbReference>
<dbReference type="Gene3D" id="3.30.160.70">
    <property type="entry name" value="Methylated DNA-protein cysteine methyltransferase domain"/>
    <property type="match status" value="1"/>
</dbReference>
<evidence type="ECO:0000259" key="12">
    <source>
        <dbReference type="SMART" id="SM00478"/>
    </source>
</evidence>
<dbReference type="InterPro" id="IPR023546">
    <property type="entry name" value="MGMT"/>
</dbReference>
<comment type="catalytic activity">
    <reaction evidence="10 11">
        <text>a 6-O-methyl-2'-deoxyguanosine in DNA + L-cysteinyl-[protein] = S-methyl-L-cysteinyl-[protein] + a 2'-deoxyguanosine in DNA</text>
        <dbReference type="Rhea" id="RHEA:24000"/>
        <dbReference type="Rhea" id="RHEA-COMP:10131"/>
        <dbReference type="Rhea" id="RHEA-COMP:10132"/>
        <dbReference type="Rhea" id="RHEA-COMP:11367"/>
        <dbReference type="Rhea" id="RHEA-COMP:11368"/>
        <dbReference type="ChEBI" id="CHEBI:29950"/>
        <dbReference type="ChEBI" id="CHEBI:82612"/>
        <dbReference type="ChEBI" id="CHEBI:85445"/>
        <dbReference type="ChEBI" id="CHEBI:85448"/>
        <dbReference type="EC" id="2.1.1.63"/>
    </reaction>
</comment>
<dbReference type="AlphaFoldDB" id="A0A4R8H384"/>
<dbReference type="Gene3D" id="1.10.10.10">
    <property type="entry name" value="Winged helix-like DNA-binding domain superfamily/Winged helix DNA-binding domain"/>
    <property type="match status" value="1"/>
</dbReference>
<dbReference type="PANTHER" id="PTHR43003">
    <property type="entry name" value="DNA-3-METHYLADENINE GLYCOSYLASE"/>
    <property type="match status" value="1"/>
</dbReference>
<dbReference type="InterPro" id="IPR036217">
    <property type="entry name" value="MethylDNA_cys_MeTrfase_DNAb"/>
</dbReference>
<dbReference type="InterPro" id="IPR036631">
    <property type="entry name" value="MGMT_N_sf"/>
</dbReference>
<dbReference type="SUPFAM" id="SSF48150">
    <property type="entry name" value="DNA-glycosylase"/>
    <property type="match status" value="1"/>
</dbReference>
<dbReference type="STRING" id="926561.GCA_000379025_01592"/>
<feature type="domain" description="HhH-GPD" evidence="12">
    <location>
        <begin position="49"/>
        <end position="204"/>
    </location>
</feature>
<comment type="catalytic activity">
    <reaction evidence="1">
        <text>Hydrolysis of alkylated DNA, releasing 3-methyladenine, 3-methylguanine, 7-methylguanine and 7-methyladenine.</text>
        <dbReference type="EC" id="3.2.2.21"/>
    </reaction>
</comment>
<dbReference type="Gene3D" id="1.10.1670.40">
    <property type="match status" value="1"/>
</dbReference>
<organism evidence="13 14">
    <name type="scientific">Orenia marismortui</name>
    <dbReference type="NCBI Taxonomy" id="46469"/>
    <lineage>
        <taxon>Bacteria</taxon>
        <taxon>Bacillati</taxon>
        <taxon>Bacillota</taxon>
        <taxon>Clostridia</taxon>
        <taxon>Halanaerobiales</taxon>
        <taxon>Halobacteroidaceae</taxon>
        <taxon>Orenia</taxon>
    </lineage>
</organism>
<dbReference type="SUPFAM" id="SSF53155">
    <property type="entry name" value="Methylated DNA-protein cysteine methyltransferase domain"/>
    <property type="match status" value="1"/>
</dbReference>
<evidence type="ECO:0000256" key="7">
    <source>
        <dbReference type="ARBA" id="ARBA00022679"/>
    </source>
</evidence>
<protein>
    <recommendedName>
        <fullName evidence="11">Methylated-DNA--protein-cysteine methyltransferase</fullName>
        <ecNumber evidence="11">2.1.1.63</ecNumber>
    </recommendedName>
    <alternativeName>
        <fullName evidence="11">6-O-methylguanine-DNA methyltransferase</fullName>
        <shortName evidence="11">MGMT</shortName>
    </alternativeName>
    <alternativeName>
        <fullName evidence="11">O-6-methylguanine-DNA-alkyltransferase</fullName>
    </alternativeName>
</protein>
<accession>A0A4R8H384</accession>
<sequence length="368" mass="42556">MYKKIIIRESEIEGLKSKDNKMKMLIDSVGQVDREYIADPFVALVNSIVFQQLSSQAATTIWNKFKNYISELEPNNILQTSDEGLRNCGLSKRKITYIKNIAKAVEKNEIDFDSFTLMSDEEIIKKLIKIKGIGTWTAEMFLIFSLNRKNILSANDLGIRKGLQWLYGLKEEASKKQFERFKSRFSPYNTLASFYLWEITANDYHLKYDNIEEVNLQNNVAYFDSPIGLLEIQSAQEEIISLEFIKERRYEEKLDPLLLKSKKQLQAYFSGERREFDLPLRINGTRFQNKVWKELIRIPYGRTLSYKDVAVSIGNVNACRAVGNANNKNNIAIIIPCHRVVGSTGKIGGYGAGVWRKEWLLEHEKNFC</sequence>
<dbReference type="GO" id="GO:0003908">
    <property type="term" value="F:methylated-DNA-[protein]-cysteine S-methyltransferase activity"/>
    <property type="evidence" value="ECO:0007669"/>
    <property type="project" value="UniProtKB-UniRule"/>
</dbReference>
<dbReference type="Gene3D" id="1.10.340.30">
    <property type="entry name" value="Hypothetical protein, domain 2"/>
    <property type="match status" value="1"/>
</dbReference>
<comment type="caution">
    <text evidence="13">The sequence shown here is derived from an EMBL/GenBank/DDBJ whole genome shotgun (WGS) entry which is preliminary data.</text>
</comment>
<dbReference type="InterPro" id="IPR011257">
    <property type="entry name" value="DNA_glycosylase"/>
</dbReference>
<keyword evidence="7 11" id="KW-0808">Transferase</keyword>
<evidence type="ECO:0000256" key="1">
    <source>
        <dbReference type="ARBA" id="ARBA00000086"/>
    </source>
</evidence>
<name>A0A4R8H384_9FIRM</name>
<dbReference type="GO" id="GO:0043916">
    <property type="term" value="F:DNA-7-methylguanine glycosylase activity"/>
    <property type="evidence" value="ECO:0007669"/>
    <property type="project" value="TreeGrafter"/>
</dbReference>
<keyword evidence="14" id="KW-1185">Reference proteome</keyword>